<keyword evidence="1" id="KW-1133">Transmembrane helix</keyword>
<accession>A0A7Z7BSI0</accession>
<evidence type="ECO:0000313" key="3">
    <source>
        <dbReference type="Proteomes" id="UP000198917"/>
    </source>
</evidence>
<evidence type="ECO:0000313" key="2">
    <source>
        <dbReference type="EMBL" id="SDK39447.1"/>
    </source>
</evidence>
<name>A0A7Z7BSI0_9HYPH</name>
<reference evidence="2 3" key="1">
    <citation type="submission" date="2016-10" db="EMBL/GenBank/DDBJ databases">
        <authorList>
            <person name="Varghese N."/>
            <person name="Submissions S."/>
        </authorList>
    </citation>
    <scope>NUCLEOTIDE SEQUENCE [LARGE SCALE GENOMIC DNA]</scope>
    <source>
        <strain evidence="2 3">PDC82</strain>
    </source>
</reference>
<keyword evidence="1" id="KW-0812">Transmembrane</keyword>
<feature type="transmembrane region" description="Helical" evidence="1">
    <location>
        <begin position="43"/>
        <end position="62"/>
    </location>
</feature>
<evidence type="ECO:0000256" key="1">
    <source>
        <dbReference type="SAM" id="Phobius"/>
    </source>
</evidence>
<protein>
    <recommendedName>
        <fullName evidence="4">SMODS-associating 2TM beta-strand rich effector domain-containing protein</fullName>
    </recommendedName>
</protein>
<dbReference type="EMBL" id="FNEW01000008">
    <property type="protein sequence ID" value="SDK39447.1"/>
    <property type="molecule type" value="Genomic_DNA"/>
</dbReference>
<gene>
    <name evidence="2" type="ORF">SAMN05428983_4807</name>
</gene>
<dbReference type="Proteomes" id="UP000198917">
    <property type="component" value="Unassembled WGS sequence"/>
</dbReference>
<sequence>MYRILPKKLLFSLFAWLVIALILLGQYLSTVSAVVLKYSSIPALAWIALSAMLWNPVWRLLWRKLPSLNQIVFPDLNGRWKVELSSNWPRQEQLLDAAMSEHDLINMRSCPPEQLASLQTVVLEAEVKQTWWNIEMKIWNPLRDTPIKRSDTISVDPFVGTGFKPHGICYFFKQTNETDVGSDDPEFFGAARVEYDPETDSLEGLVWSARQWRRAMNTAGTVRFSRIPI</sequence>
<organism evidence="2 3">
    <name type="scientific">Agrobacterium fabrum</name>
    <dbReference type="NCBI Taxonomy" id="1176649"/>
    <lineage>
        <taxon>Bacteria</taxon>
        <taxon>Pseudomonadati</taxon>
        <taxon>Pseudomonadota</taxon>
        <taxon>Alphaproteobacteria</taxon>
        <taxon>Hyphomicrobiales</taxon>
        <taxon>Rhizobiaceae</taxon>
        <taxon>Rhizobium/Agrobacterium group</taxon>
        <taxon>Agrobacterium</taxon>
        <taxon>Agrobacterium tumefaciens complex</taxon>
    </lineage>
</organism>
<dbReference type="AlphaFoldDB" id="A0A7Z7BSI0"/>
<comment type="caution">
    <text evidence="2">The sequence shown here is derived from an EMBL/GenBank/DDBJ whole genome shotgun (WGS) entry which is preliminary data.</text>
</comment>
<keyword evidence="1" id="KW-0472">Membrane</keyword>
<dbReference type="RefSeq" id="WP_092734956.1">
    <property type="nucleotide sequence ID" value="NZ_FNEW01000008.1"/>
</dbReference>
<proteinExistence type="predicted"/>
<evidence type="ECO:0008006" key="4">
    <source>
        <dbReference type="Google" id="ProtNLM"/>
    </source>
</evidence>